<keyword evidence="6" id="KW-1185">Reference proteome</keyword>
<dbReference type="InterPro" id="IPR036388">
    <property type="entry name" value="WH-like_DNA-bd_sf"/>
</dbReference>
<sequence>MTDSIDDNDRKMLDLLRQNGRLTNQELADLIGLSASQCSRKRIALEQAGLILGYHAQLSPEADGTPVMGVVEVRLLNHTPESTELFHAFVRQADSIRDVFKLTGDYDYLLKVAVADLAELSRLIQQLAGLRNSVSHLRTSVVLERLKESGVVIASRVS</sequence>
<dbReference type="InterPro" id="IPR000485">
    <property type="entry name" value="AsnC-type_HTH_dom"/>
</dbReference>
<evidence type="ECO:0000313" key="5">
    <source>
        <dbReference type="EMBL" id="NSL55651.1"/>
    </source>
</evidence>
<dbReference type="PANTHER" id="PTHR30154">
    <property type="entry name" value="LEUCINE-RESPONSIVE REGULATORY PROTEIN"/>
    <property type="match status" value="1"/>
</dbReference>
<keyword evidence="3" id="KW-0804">Transcription</keyword>
<dbReference type="InterPro" id="IPR011008">
    <property type="entry name" value="Dimeric_a/b-barrel"/>
</dbReference>
<feature type="domain" description="HTH asnC-type" evidence="4">
    <location>
        <begin position="5"/>
        <end position="66"/>
    </location>
</feature>
<comment type="caution">
    <text evidence="5">The sequence shown here is derived from an EMBL/GenBank/DDBJ whole genome shotgun (WGS) entry which is preliminary data.</text>
</comment>
<dbReference type="SUPFAM" id="SSF46785">
    <property type="entry name" value="Winged helix' DNA-binding domain"/>
    <property type="match status" value="1"/>
</dbReference>
<dbReference type="Gene3D" id="3.30.70.920">
    <property type="match status" value="1"/>
</dbReference>
<reference evidence="5 6" key="1">
    <citation type="submission" date="2020-06" db="EMBL/GenBank/DDBJ databases">
        <title>Draft genome of Uliginosibacterium sp. IMCC34675.</title>
        <authorList>
            <person name="Song J."/>
        </authorList>
    </citation>
    <scope>NUCLEOTIDE SEQUENCE [LARGE SCALE GENOMIC DNA]</scope>
    <source>
        <strain evidence="5 6">IMCC34675</strain>
    </source>
</reference>
<dbReference type="Proteomes" id="UP000778523">
    <property type="component" value="Unassembled WGS sequence"/>
</dbReference>
<dbReference type="Gene3D" id="1.10.10.10">
    <property type="entry name" value="Winged helix-like DNA-binding domain superfamily/Winged helix DNA-binding domain"/>
    <property type="match status" value="1"/>
</dbReference>
<dbReference type="RefSeq" id="WP_170022072.1">
    <property type="nucleotide sequence ID" value="NZ_JABCSC020000003.1"/>
</dbReference>
<dbReference type="InterPro" id="IPR036390">
    <property type="entry name" value="WH_DNA-bd_sf"/>
</dbReference>
<dbReference type="InterPro" id="IPR019887">
    <property type="entry name" value="Tscrpt_reg_AsnC/Lrp_C"/>
</dbReference>
<protein>
    <submittedName>
        <fullName evidence="5">Lrp/AsnC family transcriptional regulator</fullName>
    </submittedName>
</protein>
<proteinExistence type="predicted"/>
<accession>A0ABX2IFW3</accession>
<dbReference type="SMART" id="SM00344">
    <property type="entry name" value="HTH_ASNC"/>
    <property type="match status" value="1"/>
</dbReference>
<dbReference type="EMBL" id="JABCSC020000003">
    <property type="protein sequence ID" value="NSL55651.1"/>
    <property type="molecule type" value="Genomic_DNA"/>
</dbReference>
<dbReference type="Pfam" id="PF13412">
    <property type="entry name" value="HTH_24"/>
    <property type="match status" value="1"/>
</dbReference>
<dbReference type="SUPFAM" id="SSF54909">
    <property type="entry name" value="Dimeric alpha+beta barrel"/>
    <property type="match status" value="1"/>
</dbReference>
<organism evidence="5 6">
    <name type="scientific">Uliginosibacterium aquaticum</name>
    <dbReference type="NCBI Taxonomy" id="2731212"/>
    <lineage>
        <taxon>Bacteria</taxon>
        <taxon>Pseudomonadati</taxon>
        <taxon>Pseudomonadota</taxon>
        <taxon>Betaproteobacteria</taxon>
        <taxon>Rhodocyclales</taxon>
        <taxon>Zoogloeaceae</taxon>
        <taxon>Uliginosibacterium</taxon>
    </lineage>
</organism>
<keyword evidence="1" id="KW-0805">Transcription regulation</keyword>
<dbReference type="PRINTS" id="PR00033">
    <property type="entry name" value="HTHASNC"/>
</dbReference>
<evidence type="ECO:0000256" key="3">
    <source>
        <dbReference type="ARBA" id="ARBA00023163"/>
    </source>
</evidence>
<dbReference type="PANTHER" id="PTHR30154:SF46">
    <property type="entry name" value="TRANSCRIPTIONAL REGULATORY PROTEIN"/>
    <property type="match status" value="1"/>
</dbReference>
<dbReference type="Pfam" id="PF01037">
    <property type="entry name" value="AsnC_trans_reg"/>
    <property type="match status" value="1"/>
</dbReference>
<keyword evidence="2" id="KW-0238">DNA-binding</keyword>
<evidence type="ECO:0000256" key="1">
    <source>
        <dbReference type="ARBA" id="ARBA00023015"/>
    </source>
</evidence>
<evidence type="ECO:0000313" key="6">
    <source>
        <dbReference type="Proteomes" id="UP000778523"/>
    </source>
</evidence>
<dbReference type="PROSITE" id="PS50956">
    <property type="entry name" value="HTH_ASNC_2"/>
    <property type="match status" value="1"/>
</dbReference>
<name>A0ABX2IFW3_9RHOO</name>
<evidence type="ECO:0000256" key="2">
    <source>
        <dbReference type="ARBA" id="ARBA00023125"/>
    </source>
</evidence>
<gene>
    <name evidence="5" type="ORF">HJ583_011495</name>
</gene>
<dbReference type="InterPro" id="IPR019888">
    <property type="entry name" value="Tscrpt_reg_AsnC-like"/>
</dbReference>
<evidence type="ECO:0000259" key="4">
    <source>
        <dbReference type="PROSITE" id="PS50956"/>
    </source>
</evidence>